<evidence type="ECO:0000313" key="1">
    <source>
        <dbReference type="EMBL" id="KAJ4471031.1"/>
    </source>
</evidence>
<dbReference type="EMBL" id="JANVFS010000030">
    <property type="protein sequence ID" value="KAJ4471031.1"/>
    <property type="molecule type" value="Genomic_DNA"/>
</dbReference>
<reference evidence="1" key="2">
    <citation type="journal article" date="2023" name="Proc. Natl. Acad. Sci. U.S.A.">
        <title>A global phylogenomic analysis of the shiitake genus Lentinula.</title>
        <authorList>
            <person name="Sierra-Patev S."/>
            <person name="Min B."/>
            <person name="Naranjo-Ortiz M."/>
            <person name="Looney B."/>
            <person name="Konkel Z."/>
            <person name="Slot J.C."/>
            <person name="Sakamoto Y."/>
            <person name="Steenwyk J.L."/>
            <person name="Rokas A."/>
            <person name="Carro J."/>
            <person name="Camarero S."/>
            <person name="Ferreira P."/>
            <person name="Molpeceres G."/>
            <person name="Ruiz-Duenas F.J."/>
            <person name="Serrano A."/>
            <person name="Henrissat B."/>
            <person name="Drula E."/>
            <person name="Hughes K.W."/>
            <person name="Mata J.L."/>
            <person name="Ishikawa N.K."/>
            <person name="Vargas-Isla R."/>
            <person name="Ushijima S."/>
            <person name="Smith C.A."/>
            <person name="Donoghue J."/>
            <person name="Ahrendt S."/>
            <person name="Andreopoulos W."/>
            <person name="He G."/>
            <person name="LaButti K."/>
            <person name="Lipzen A."/>
            <person name="Ng V."/>
            <person name="Riley R."/>
            <person name="Sandor L."/>
            <person name="Barry K."/>
            <person name="Martinez A.T."/>
            <person name="Xiao Y."/>
            <person name="Gibbons J.G."/>
            <person name="Terashima K."/>
            <person name="Grigoriev I.V."/>
            <person name="Hibbett D."/>
        </authorList>
    </citation>
    <scope>NUCLEOTIDE SEQUENCE</scope>
    <source>
        <strain evidence="1">Sp2 HRB7682 ss15</strain>
    </source>
</reference>
<reference evidence="1" key="1">
    <citation type="submission" date="2022-08" db="EMBL/GenBank/DDBJ databases">
        <authorList>
            <consortium name="DOE Joint Genome Institute"/>
            <person name="Min B."/>
            <person name="Riley R."/>
            <person name="Sierra-Patev S."/>
            <person name="Naranjo-Ortiz M."/>
            <person name="Looney B."/>
            <person name="Konkel Z."/>
            <person name="Slot J.C."/>
            <person name="Sakamoto Y."/>
            <person name="Steenwyk J.L."/>
            <person name="Rokas A."/>
            <person name="Carro J."/>
            <person name="Camarero S."/>
            <person name="Ferreira P."/>
            <person name="Molpeceres G."/>
            <person name="Ruiz-Duenas F.J."/>
            <person name="Serrano A."/>
            <person name="Henrissat B."/>
            <person name="Drula E."/>
            <person name="Hughes K.W."/>
            <person name="Mata J.L."/>
            <person name="Ishikawa N.K."/>
            <person name="Vargas-Isla R."/>
            <person name="Ushijima S."/>
            <person name="Smith C.A."/>
            <person name="Ahrendt S."/>
            <person name="Andreopoulos W."/>
            <person name="He G."/>
            <person name="Labutti K."/>
            <person name="Lipzen A."/>
            <person name="Ng V."/>
            <person name="Sandor L."/>
            <person name="Barry K."/>
            <person name="Martinez A.T."/>
            <person name="Xiao Y."/>
            <person name="Gibbons J.G."/>
            <person name="Terashima K."/>
            <person name="Hibbett D.S."/>
            <person name="Grigoriev I.V."/>
        </authorList>
    </citation>
    <scope>NUCLEOTIDE SEQUENCE</scope>
    <source>
        <strain evidence="1">Sp2 HRB7682 ss15</strain>
    </source>
</reference>
<gene>
    <name evidence="1" type="ORF">C8J55DRAFT_491542</name>
</gene>
<comment type="caution">
    <text evidence="1">The sequence shown here is derived from an EMBL/GenBank/DDBJ whole genome shotgun (WGS) entry which is preliminary data.</text>
</comment>
<protein>
    <submittedName>
        <fullName evidence="1">Uncharacterized protein</fullName>
    </submittedName>
</protein>
<proteinExistence type="predicted"/>
<evidence type="ECO:0000313" key="2">
    <source>
        <dbReference type="Proteomes" id="UP001150238"/>
    </source>
</evidence>
<accession>A0A9W9DIE8</accession>
<name>A0A9W9DIE8_9AGAR</name>
<dbReference type="Proteomes" id="UP001150238">
    <property type="component" value="Unassembled WGS sequence"/>
</dbReference>
<organism evidence="1 2">
    <name type="scientific">Lentinula lateritia</name>
    <dbReference type="NCBI Taxonomy" id="40482"/>
    <lineage>
        <taxon>Eukaryota</taxon>
        <taxon>Fungi</taxon>
        <taxon>Dikarya</taxon>
        <taxon>Basidiomycota</taxon>
        <taxon>Agaricomycotina</taxon>
        <taxon>Agaricomycetes</taxon>
        <taxon>Agaricomycetidae</taxon>
        <taxon>Agaricales</taxon>
        <taxon>Marasmiineae</taxon>
        <taxon>Omphalotaceae</taxon>
        <taxon>Lentinula</taxon>
    </lineage>
</organism>
<dbReference type="AlphaFoldDB" id="A0A9W9DIE8"/>
<sequence length="191" mass="21728">MPNLGGNRKTYETFQPISRMVKAEDIALLSTLYPQHLQASPRAYTGTVPQCCRGRCRIEWRESCSRHIRIIDDLVRMKADPLTVCGGYKGSRTRSATERIFKLIVGQSVHKTNVVDDPNSDTMCPDIRECLMIIYDGKGLEREGLRYIGELVARYRQEHWTLSNGTRMGISAKDSDMERKDHAAAKLLRPV</sequence>